<reference evidence="10 11" key="1">
    <citation type="submission" date="2016-03" db="EMBL/GenBank/DDBJ databases">
        <title>Comparative genomics of Pseudogymnoascus destructans, the fungus causing white-nose syndrome of bats.</title>
        <authorList>
            <person name="Palmer J.M."/>
            <person name="Drees K.P."/>
            <person name="Foster J.T."/>
            <person name="Lindner D.L."/>
        </authorList>
    </citation>
    <scope>NUCLEOTIDE SEQUENCE [LARGE SCALE GENOMIC DNA]</scope>
    <source>
        <strain evidence="10 11">UAMH 10579</strain>
    </source>
</reference>
<dbReference type="InterPro" id="IPR015920">
    <property type="entry name" value="Cellobiose_DH-like_cyt"/>
</dbReference>
<dbReference type="Pfam" id="PF16010">
    <property type="entry name" value="CDH-cyt"/>
    <property type="match status" value="1"/>
</dbReference>
<evidence type="ECO:0000256" key="2">
    <source>
        <dbReference type="ARBA" id="ARBA00022448"/>
    </source>
</evidence>
<feature type="transmembrane region" description="Helical" evidence="7">
    <location>
        <begin position="219"/>
        <end position="239"/>
    </location>
</feature>
<dbReference type="GO" id="GO:0016020">
    <property type="term" value="C:membrane"/>
    <property type="evidence" value="ECO:0007669"/>
    <property type="project" value="UniProtKB-SubCell"/>
</dbReference>
<dbReference type="PANTHER" id="PTHR47797:SF5">
    <property type="entry name" value="CELLOBIOSE DEHYDROGENASE CYTOCHROME DOMAIN-CONTAINING PROTEIN"/>
    <property type="match status" value="1"/>
</dbReference>
<feature type="transmembrane region" description="Helical" evidence="7">
    <location>
        <begin position="282"/>
        <end position="302"/>
    </location>
</feature>
<feature type="domain" description="Cytochrome b561" evidence="9">
    <location>
        <begin position="219"/>
        <end position="339"/>
    </location>
</feature>
<keyword evidence="8" id="KW-0732">Signal</keyword>
<feature type="transmembrane region" description="Helical" evidence="7">
    <location>
        <begin position="350"/>
        <end position="371"/>
    </location>
</feature>
<proteinExistence type="predicted"/>
<evidence type="ECO:0000256" key="5">
    <source>
        <dbReference type="ARBA" id="ARBA00022989"/>
    </source>
</evidence>
<dbReference type="SUPFAM" id="SSF49344">
    <property type="entry name" value="CBD9-like"/>
    <property type="match status" value="1"/>
</dbReference>
<evidence type="ECO:0000256" key="8">
    <source>
        <dbReference type="SAM" id="SignalP"/>
    </source>
</evidence>
<evidence type="ECO:0000256" key="3">
    <source>
        <dbReference type="ARBA" id="ARBA00022692"/>
    </source>
</evidence>
<reference evidence="11" key="2">
    <citation type="journal article" date="2018" name="Nat. Commun.">
        <title>Extreme sensitivity to ultraviolet light in the fungal pathogen causing white-nose syndrome of bats.</title>
        <authorList>
            <person name="Palmer J.M."/>
            <person name="Drees K.P."/>
            <person name="Foster J.T."/>
            <person name="Lindner D.L."/>
        </authorList>
    </citation>
    <scope>NUCLEOTIDE SEQUENCE [LARGE SCALE GENOMIC DNA]</scope>
    <source>
        <strain evidence="11">UAMH 10579</strain>
    </source>
</reference>
<keyword evidence="11" id="KW-1185">Reference proteome</keyword>
<dbReference type="InterPro" id="IPR006593">
    <property type="entry name" value="Cyt_b561/ferric_Rdtase_TM"/>
</dbReference>
<dbReference type="Proteomes" id="UP000091956">
    <property type="component" value="Unassembled WGS sequence"/>
</dbReference>
<comment type="subcellular location">
    <subcellularLocation>
        <location evidence="1">Membrane</location>
    </subcellularLocation>
</comment>
<evidence type="ECO:0000313" key="11">
    <source>
        <dbReference type="Proteomes" id="UP000091956"/>
    </source>
</evidence>
<dbReference type="AlphaFoldDB" id="A0A1B8GKK4"/>
<keyword evidence="3 7" id="KW-0812">Transmembrane</keyword>
<feature type="transmembrane region" description="Helical" evidence="7">
    <location>
        <begin position="246"/>
        <end position="270"/>
    </location>
</feature>
<feature type="chain" id="PRO_5008608682" description="Cytochrome b561 domain-containing protein" evidence="8">
    <location>
        <begin position="20"/>
        <end position="395"/>
    </location>
</feature>
<evidence type="ECO:0000256" key="1">
    <source>
        <dbReference type="ARBA" id="ARBA00004370"/>
    </source>
</evidence>
<evidence type="ECO:0000256" key="6">
    <source>
        <dbReference type="ARBA" id="ARBA00023136"/>
    </source>
</evidence>
<dbReference type="CDD" id="cd08760">
    <property type="entry name" value="Cyt_b561_FRRS1_like"/>
    <property type="match status" value="1"/>
</dbReference>
<dbReference type="InterPro" id="IPR018825">
    <property type="entry name" value="DUF2427"/>
</dbReference>
<evidence type="ECO:0000256" key="7">
    <source>
        <dbReference type="SAM" id="Phobius"/>
    </source>
</evidence>
<dbReference type="GeneID" id="28838991"/>
<dbReference type="CDD" id="cd09630">
    <property type="entry name" value="CDH_like_cytochrome"/>
    <property type="match status" value="1"/>
</dbReference>
<evidence type="ECO:0000256" key="4">
    <source>
        <dbReference type="ARBA" id="ARBA00022982"/>
    </source>
</evidence>
<dbReference type="STRING" id="342668.A0A1B8GKK4"/>
<keyword evidence="6 7" id="KW-0472">Membrane</keyword>
<keyword evidence="2" id="KW-0813">Transport</keyword>
<feature type="signal peptide" evidence="8">
    <location>
        <begin position="1"/>
        <end position="19"/>
    </location>
</feature>
<dbReference type="EMBL" id="KV460228">
    <property type="protein sequence ID" value="OBT96381.1"/>
    <property type="molecule type" value="Genomic_DNA"/>
</dbReference>
<dbReference type="PANTHER" id="PTHR47797">
    <property type="entry name" value="DEHYDROGENASE, PUTATIVE (AFU_ORTHOLOGUE AFUA_8G05805)-RELATED"/>
    <property type="match status" value="1"/>
</dbReference>
<dbReference type="Gene3D" id="1.20.120.1770">
    <property type="match status" value="1"/>
</dbReference>
<dbReference type="Pfam" id="PF10348">
    <property type="entry name" value="DUF2427"/>
    <property type="match status" value="1"/>
</dbReference>
<name>A0A1B8GKK4_9PEZI</name>
<protein>
    <recommendedName>
        <fullName evidence="9">Cytochrome b561 domain-containing protein</fullName>
    </recommendedName>
</protein>
<dbReference type="SMART" id="SM00665">
    <property type="entry name" value="B561"/>
    <property type="match status" value="1"/>
</dbReference>
<keyword evidence="4" id="KW-0249">Electron transport</keyword>
<dbReference type="RefSeq" id="XP_018130114.1">
    <property type="nucleotide sequence ID" value="XM_018275068.2"/>
</dbReference>
<gene>
    <name evidence="10" type="ORF">VE01_05605</name>
</gene>
<dbReference type="Gene3D" id="2.60.40.1210">
    <property type="entry name" value="Cellobiose dehydrogenase, cytochrome domain"/>
    <property type="match status" value="1"/>
</dbReference>
<accession>A0A1B8GKK4</accession>
<feature type="transmembrane region" description="Helical" evidence="7">
    <location>
        <begin position="314"/>
        <end position="338"/>
    </location>
</feature>
<sequence length="395" mass="41783">MKIQQLLVAAATLASPILAKLATFSPTTGITYSVGIPQSTVASSTQHGDIFISVSFPAKYQYVGFGIGTHMAGATIFAVYTDGSGNVTVSPRDGTGHFEPQHSTSKTVTLLAGSKADATTVVANFKYRADEVLLQVQSASSPFIGSWKEGPAFNTADLAQTLDQHDDHSIYTLDLASANVGVSQNPFLGGATDAVQPVTQPSSQGGGFDIALGKRLLKAHGTLMGVAWLIVYPVGAILMRLRWGGVWAHVFIQVVGTSMVIAAFAIGYTFSGTYGIRFNNTHTLFGAAIFGLILVQPFLGIAHHLLYRREGKGTLFGLLHCWYGRAIIILAVVNGGLGLQMANNSRGGEIAWGVIAGVMLLAYLGVSAYSLKGNKTQKKVKDKDDESTGEELRAV</sequence>
<keyword evidence="5 7" id="KW-1133">Transmembrane helix</keyword>
<evidence type="ECO:0000259" key="9">
    <source>
        <dbReference type="SMART" id="SM00665"/>
    </source>
</evidence>
<evidence type="ECO:0000313" key="10">
    <source>
        <dbReference type="EMBL" id="OBT96381.1"/>
    </source>
</evidence>
<organism evidence="10 11">
    <name type="scientific">Pseudogymnoascus verrucosus</name>
    <dbReference type="NCBI Taxonomy" id="342668"/>
    <lineage>
        <taxon>Eukaryota</taxon>
        <taxon>Fungi</taxon>
        <taxon>Dikarya</taxon>
        <taxon>Ascomycota</taxon>
        <taxon>Pezizomycotina</taxon>
        <taxon>Leotiomycetes</taxon>
        <taxon>Thelebolales</taxon>
        <taxon>Thelebolaceae</taxon>
        <taxon>Pseudogymnoascus</taxon>
    </lineage>
</organism>
<dbReference type="OrthoDB" id="19261at2759"/>